<dbReference type="EMBL" id="JACHBQ010000001">
    <property type="protein sequence ID" value="MBB5642922.1"/>
    <property type="molecule type" value="Genomic_DNA"/>
</dbReference>
<keyword evidence="1" id="KW-1133">Transmembrane helix</keyword>
<feature type="domain" description="DUF1468" evidence="2">
    <location>
        <begin position="32"/>
        <end position="162"/>
    </location>
</feature>
<proteinExistence type="predicted"/>
<protein>
    <submittedName>
        <fullName evidence="3">Putative tricarboxylic transport membrane protein</fullName>
    </submittedName>
</protein>
<comment type="caution">
    <text evidence="3">The sequence shown here is derived from an EMBL/GenBank/DDBJ whole genome shotgun (WGS) entry which is preliminary data.</text>
</comment>
<organism evidence="3 4">
    <name type="scientific">Cryobacterium roopkundense</name>
    <dbReference type="NCBI Taxonomy" id="1001240"/>
    <lineage>
        <taxon>Bacteria</taxon>
        <taxon>Bacillati</taxon>
        <taxon>Actinomycetota</taxon>
        <taxon>Actinomycetes</taxon>
        <taxon>Micrococcales</taxon>
        <taxon>Microbacteriaceae</taxon>
        <taxon>Cryobacterium</taxon>
    </lineage>
</organism>
<dbReference type="Pfam" id="PF07331">
    <property type="entry name" value="TctB"/>
    <property type="match status" value="1"/>
</dbReference>
<evidence type="ECO:0000256" key="1">
    <source>
        <dbReference type="SAM" id="Phobius"/>
    </source>
</evidence>
<keyword evidence="1" id="KW-0812">Transmembrane</keyword>
<reference evidence="3 4" key="1">
    <citation type="submission" date="2020-08" db="EMBL/GenBank/DDBJ databases">
        <title>Sequencing the genomes of 1000 actinobacteria strains.</title>
        <authorList>
            <person name="Klenk H.-P."/>
        </authorList>
    </citation>
    <scope>NUCLEOTIDE SEQUENCE [LARGE SCALE GENOMIC DNA]</scope>
    <source>
        <strain evidence="3 4">DSM 21065</strain>
    </source>
</reference>
<evidence type="ECO:0000259" key="2">
    <source>
        <dbReference type="Pfam" id="PF07331"/>
    </source>
</evidence>
<dbReference type="Proteomes" id="UP000561726">
    <property type="component" value="Unassembled WGS sequence"/>
</dbReference>
<evidence type="ECO:0000313" key="4">
    <source>
        <dbReference type="Proteomes" id="UP000561726"/>
    </source>
</evidence>
<feature type="transmembrane region" description="Helical" evidence="1">
    <location>
        <begin position="100"/>
        <end position="125"/>
    </location>
</feature>
<evidence type="ECO:0000313" key="3">
    <source>
        <dbReference type="EMBL" id="MBB5642922.1"/>
    </source>
</evidence>
<dbReference type="RefSeq" id="WP_084141364.1">
    <property type="nucleotide sequence ID" value="NZ_JACHBQ010000001.1"/>
</dbReference>
<feature type="transmembrane region" description="Helical" evidence="1">
    <location>
        <begin position="137"/>
        <end position="159"/>
    </location>
</feature>
<gene>
    <name evidence="3" type="ORF">BJ997_003470</name>
</gene>
<dbReference type="OrthoDB" id="3576735at2"/>
<sequence>MSDATLEATEVAGPVAVSSGAARNGGRYRLVPVVLLITGVGAVVESWRLGLGELTNPEPGLWPFVVSIAVTVTAAILTIVPDTEAYEKWTRRTTLLAGGVLSLVVFILLFTAIGFVVPAFLLLLLWLRVFGEESWRLALVLAVGGTAVFYVGFAVLLGVPFPDDIVVGTITRLIGM</sequence>
<dbReference type="AlphaFoldDB" id="A0A7W9E4Q7"/>
<feature type="transmembrane region" description="Helical" evidence="1">
    <location>
        <begin position="30"/>
        <end position="49"/>
    </location>
</feature>
<feature type="transmembrane region" description="Helical" evidence="1">
    <location>
        <begin position="61"/>
        <end position="80"/>
    </location>
</feature>
<accession>A0A7W9E4Q7</accession>
<keyword evidence="1" id="KW-0472">Membrane</keyword>
<name>A0A7W9E4Q7_9MICO</name>
<dbReference type="InterPro" id="IPR009936">
    <property type="entry name" value="DUF1468"/>
</dbReference>